<proteinExistence type="predicted"/>
<dbReference type="OrthoDB" id="2121879at2759"/>
<reference evidence="3" key="1">
    <citation type="journal article" date="2020" name="Stud. Mycol.">
        <title>101 Dothideomycetes genomes: a test case for predicting lifestyles and emergence of pathogens.</title>
        <authorList>
            <person name="Haridas S."/>
            <person name="Albert R."/>
            <person name="Binder M."/>
            <person name="Bloem J."/>
            <person name="Labutti K."/>
            <person name="Salamov A."/>
            <person name="Andreopoulos B."/>
            <person name="Baker S."/>
            <person name="Barry K."/>
            <person name="Bills G."/>
            <person name="Bluhm B."/>
            <person name="Cannon C."/>
            <person name="Castanera R."/>
            <person name="Culley D."/>
            <person name="Daum C."/>
            <person name="Ezra D."/>
            <person name="Gonzalez J."/>
            <person name="Henrissat B."/>
            <person name="Kuo A."/>
            <person name="Liang C."/>
            <person name="Lipzen A."/>
            <person name="Lutzoni F."/>
            <person name="Magnuson J."/>
            <person name="Mondo S."/>
            <person name="Nolan M."/>
            <person name="Ohm R."/>
            <person name="Pangilinan J."/>
            <person name="Park H.-J."/>
            <person name="Ramirez L."/>
            <person name="Alfaro M."/>
            <person name="Sun H."/>
            <person name="Tritt A."/>
            <person name="Yoshinaga Y."/>
            <person name="Zwiers L.-H."/>
            <person name="Turgeon B."/>
            <person name="Goodwin S."/>
            <person name="Spatafora J."/>
            <person name="Crous P."/>
            <person name="Grigoriev I."/>
        </authorList>
    </citation>
    <scope>NUCLEOTIDE SEQUENCE</scope>
    <source>
        <strain evidence="3">CBS 119687</strain>
    </source>
</reference>
<evidence type="ECO:0000313" key="3">
    <source>
        <dbReference type="EMBL" id="KAF2134249.1"/>
    </source>
</evidence>
<sequence>MLYSTLVVAASAFAGLASAQNTTYSTPIACCTVAAGSVPTDQKTEWCNANQNTCVDLCGGQGSIASNGNECDATTLDYTCKCSNGTDITDSMAIYQQTVPAQMCFYWYGVCIQATGTNAAQQFQCNEARDNECGNLTIGEDASSSSSASASSTASRTSGAVSSATSAAASAAASAAGASTLGQYGLPALAGGLMAIFGLAL</sequence>
<dbReference type="InterPro" id="IPR056124">
    <property type="entry name" value="DUF7707"/>
</dbReference>
<feature type="domain" description="DUF7707" evidence="2">
    <location>
        <begin position="32"/>
        <end position="136"/>
    </location>
</feature>
<evidence type="ECO:0000256" key="1">
    <source>
        <dbReference type="SAM" id="SignalP"/>
    </source>
</evidence>
<dbReference type="Pfam" id="PF24808">
    <property type="entry name" value="DUF7707"/>
    <property type="match status" value="1"/>
</dbReference>
<dbReference type="Proteomes" id="UP000799771">
    <property type="component" value="Unassembled WGS sequence"/>
</dbReference>
<accession>A0A6A6AQN0</accession>
<feature type="chain" id="PRO_5025444769" description="DUF7707 domain-containing protein" evidence="1">
    <location>
        <begin position="20"/>
        <end position="201"/>
    </location>
</feature>
<keyword evidence="4" id="KW-1185">Reference proteome</keyword>
<dbReference type="PANTHER" id="PTHR38118:SF2">
    <property type="entry name" value="CDP-ALCOHOL PHOSPHATIDYLTRANSFERASE PROTEIN"/>
    <property type="match status" value="1"/>
</dbReference>
<gene>
    <name evidence="3" type="ORF">P153DRAFT_307284</name>
</gene>
<evidence type="ECO:0000313" key="4">
    <source>
        <dbReference type="Proteomes" id="UP000799771"/>
    </source>
</evidence>
<dbReference type="PANTHER" id="PTHR38118">
    <property type="entry name" value="ANCHORED CELL WALL PROTEIN 11-RELATED"/>
    <property type="match status" value="1"/>
</dbReference>
<dbReference type="AlphaFoldDB" id="A0A6A6AQN0"/>
<protein>
    <recommendedName>
        <fullName evidence="2">DUF7707 domain-containing protein</fullName>
    </recommendedName>
</protein>
<feature type="signal peptide" evidence="1">
    <location>
        <begin position="1"/>
        <end position="19"/>
    </location>
</feature>
<dbReference type="RefSeq" id="XP_033528636.1">
    <property type="nucleotide sequence ID" value="XM_033664664.1"/>
</dbReference>
<evidence type="ECO:0000259" key="2">
    <source>
        <dbReference type="Pfam" id="PF24808"/>
    </source>
</evidence>
<keyword evidence="1" id="KW-0732">Signal</keyword>
<dbReference type="GeneID" id="54405096"/>
<organism evidence="3 4">
    <name type="scientific">Dothidotthia symphoricarpi CBS 119687</name>
    <dbReference type="NCBI Taxonomy" id="1392245"/>
    <lineage>
        <taxon>Eukaryota</taxon>
        <taxon>Fungi</taxon>
        <taxon>Dikarya</taxon>
        <taxon>Ascomycota</taxon>
        <taxon>Pezizomycotina</taxon>
        <taxon>Dothideomycetes</taxon>
        <taxon>Pleosporomycetidae</taxon>
        <taxon>Pleosporales</taxon>
        <taxon>Dothidotthiaceae</taxon>
        <taxon>Dothidotthia</taxon>
    </lineage>
</organism>
<dbReference type="EMBL" id="ML977498">
    <property type="protein sequence ID" value="KAF2134249.1"/>
    <property type="molecule type" value="Genomic_DNA"/>
</dbReference>
<name>A0A6A6AQN0_9PLEO</name>